<keyword evidence="2" id="KW-0812">Transmembrane</keyword>
<feature type="region of interest" description="Disordered" evidence="1">
    <location>
        <begin position="45"/>
        <end position="65"/>
    </location>
</feature>
<dbReference type="Proteomes" id="UP001499938">
    <property type="component" value="Unassembled WGS sequence"/>
</dbReference>
<organism evidence="3 4">
    <name type="scientific">Nostocoides veronense</name>
    <dbReference type="NCBI Taxonomy" id="330836"/>
    <lineage>
        <taxon>Bacteria</taxon>
        <taxon>Bacillati</taxon>
        <taxon>Actinomycetota</taxon>
        <taxon>Actinomycetes</taxon>
        <taxon>Micrococcales</taxon>
        <taxon>Intrasporangiaceae</taxon>
        <taxon>Nostocoides</taxon>
    </lineage>
</organism>
<evidence type="ECO:0000313" key="4">
    <source>
        <dbReference type="Proteomes" id="UP001499938"/>
    </source>
</evidence>
<evidence type="ECO:0000256" key="2">
    <source>
        <dbReference type="SAM" id="Phobius"/>
    </source>
</evidence>
<reference evidence="4" key="1">
    <citation type="journal article" date="2019" name="Int. J. Syst. Evol. Microbiol.">
        <title>The Global Catalogue of Microorganisms (GCM) 10K type strain sequencing project: providing services to taxonomists for standard genome sequencing and annotation.</title>
        <authorList>
            <consortium name="The Broad Institute Genomics Platform"/>
            <consortium name="The Broad Institute Genome Sequencing Center for Infectious Disease"/>
            <person name="Wu L."/>
            <person name="Ma J."/>
        </authorList>
    </citation>
    <scope>NUCLEOTIDE SEQUENCE [LARGE SCALE GENOMIC DNA]</scope>
    <source>
        <strain evidence="4">JCM 15592</strain>
    </source>
</reference>
<keyword evidence="2" id="KW-1133">Transmembrane helix</keyword>
<comment type="caution">
    <text evidence="3">The sequence shown here is derived from an EMBL/GenBank/DDBJ whole genome shotgun (WGS) entry which is preliminary data.</text>
</comment>
<keyword evidence="2" id="KW-0472">Membrane</keyword>
<feature type="transmembrane region" description="Helical" evidence="2">
    <location>
        <begin position="6"/>
        <end position="29"/>
    </location>
</feature>
<dbReference type="EMBL" id="BAAAPO010000006">
    <property type="protein sequence ID" value="GAA1780719.1"/>
    <property type="molecule type" value="Genomic_DNA"/>
</dbReference>
<evidence type="ECO:0000313" key="3">
    <source>
        <dbReference type="EMBL" id="GAA1780719.1"/>
    </source>
</evidence>
<keyword evidence="4" id="KW-1185">Reference proteome</keyword>
<dbReference type="RefSeq" id="WP_344080117.1">
    <property type="nucleotide sequence ID" value="NZ_BAAAPO010000006.1"/>
</dbReference>
<sequence length="65" mass="7217">MDRIWMYAAALLPSIGVLYLFYIIIKSLLEGDRNERIAMARLDKADQERAASSGHQEAQPPGPSA</sequence>
<protein>
    <submittedName>
        <fullName evidence="3">Uncharacterized protein</fullName>
    </submittedName>
</protein>
<accession>A0ABP4XJG0</accession>
<evidence type="ECO:0000256" key="1">
    <source>
        <dbReference type="SAM" id="MobiDB-lite"/>
    </source>
</evidence>
<gene>
    <name evidence="3" type="ORF">GCM10009811_02530</name>
</gene>
<name>A0ABP4XJG0_9MICO</name>
<proteinExistence type="predicted"/>